<dbReference type="InterPro" id="IPR003594">
    <property type="entry name" value="HATPase_dom"/>
</dbReference>
<keyword evidence="7" id="KW-1133">Transmembrane helix</keyword>
<evidence type="ECO:0000256" key="4">
    <source>
        <dbReference type="ARBA" id="ARBA00022679"/>
    </source>
</evidence>
<dbReference type="SUPFAM" id="SSF55874">
    <property type="entry name" value="ATPase domain of HSP90 chaperone/DNA topoisomerase II/histidine kinase"/>
    <property type="match status" value="1"/>
</dbReference>
<dbReference type="InterPro" id="IPR036097">
    <property type="entry name" value="HisK_dim/P_sf"/>
</dbReference>
<name>A0A917W8J4_9RHOB</name>
<dbReference type="PANTHER" id="PTHR43711:SF1">
    <property type="entry name" value="HISTIDINE KINASE 1"/>
    <property type="match status" value="1"/>
</dbReference>
<feature type="transmembrane region" description="Helical" evidence="7">
    <location>
        <begin position="176"/>
        <end position="200"/>
    </location>
</feature>
<dbReference type="InterPro" id="IPR036890">
    <property type="entry name" value="HATPase_C_sf"/>
</dbReference>
<keyword evidence="5 9" id="KW-0418">Kinase</keyword>
<keyword evidence="7" id="KW-0472">Membrane</keyword>
<dbReference type="GO" id="GO:0000155">
    <property type="term" value="F:phosphorelay sensor kinase activity"/>
    <property type="evidence" value="ECO:0007669"/>
    <property type="project" value="InterPro"/>
</dbReference>
<keyword evidence="3" id="KW-0597">Phosphoprotein</keyword>
<feature type="transmembrane region" description="Helical" evidence="7">
    <location>
        <begin position="38"/>
        <end position="54"/>
    </location>
</feature>
<dbReference type="PROSITE" id="PS50109">
    <property type="entry name" value="HIS_KIN"/>
    <property type="match status" value="1"/>
</dbReference>
<dbReference type="InterPro" id="IPR004358">
    <property type="entry name" value="Sig_transdc_His_kin-like_C"/>
</dbReference>
<evidence type="ECO:0000259" key="8">
    <source>
        <dbReference type="PROSITE" id="PS50109"/>
    </source>
</evidence>
<dbReference type="InterPro" id="IPR005467">
    <property type="entry name" value="His_kinase_dom"/>
</dbReference>
<dbReference type="RefSeq" id="WP_051630198.1">
    <property type="nucleotide sequence ID" value="NZ_BMLF01000001.1"/>
</dbReference>
<dbReference type="CDD" id="cd00082">
    <property type="entry name" value="HisKA"/>
    <property type="match status" value="1"/>
</dbReference>
<dbReference type="Pfam" id="PF00512">
    <property type="entry name" value="HisKA"/>
    <property type="match status" value="1"/>
</dbReference>
<keyword evidence="6" id="KW-0902">Two-component regulatory system</keyword>
<protein>
    <recommendedName>
        <fullName evidence="2">histidine kinase</fullName>
        <ecNumber evidence="2">2.7.13.3</ecNumber>
    </recommendedName>
</protein>
<evidence type="ECO:0000256" key="1">
    <source>
        <dbReference type="ARBA" id="ARBA00000085"/>
    </source>
</evidence>
<evidence type="ECO:0000256" key="2">
    <source>
        <dbReference type="ARBA" id="ARBA00012438"/>
    </source>
</evidence>
<evidence type="ECO:0000313" key="10">
    <source>
        <dbReference type="Proteomes" id="UP000649829"/>
    </source>
</evidence>
<feature type="transmembrane region" description="Helical" evidence="7">
    <location>
        <begin position="212"/>
        <end position="228"/>
    </location>
</feature>
<gene>
    <name evidence="9" type="ORF">GCM10011534_01620</name>
</gene>
<dbReference type="PRINTS" id="PR00344">
    <property type="entry name" value="BCTRLSENSOR"/>
</dbReference>
<feature type="domain" description="Histidine kinase" evidence="8">
    <location>
        <begin position="370"/>
        <end position="589"/>
    </location>
</feature>
<keyword evidence="4" id="KW-0808">Transferase</keyword>
<evidence type="ECO:0000313" key="9">
    <source>
        <dbReference type="EMBL" id="GGL83241.1"/>
    </source>
</evidence>
<dbReference type="InterPro" id="IPR050736">
    <property type="entry name" value="Sensor_HK_Regulatory"/>
</dbReference>
<dbReference type="Gene3D" id="1.10.287.130">
    <property type="match status" value="1"/>
</dbReference>
<dbReference type="PANTHER" id="PTHR43711">
    <property type="entry name" value="TWO-COMPONENT HISTIDINE KINASE"/>
    <property type="match status" value="1"/>
</dbReference>
<dbReference type="Pfam" id="PF02518">
    <property type="entry name" value="HATPase_c"/>
    <property type="match status" value="1"/>
</dbReference>
<dbReference type="SMART" id="SM00388">
    <property type="entry name" value="HisKA"/>
    <property type="match status" value="1"/>
</dbReference>
<feature type="transmembrane region" description="Helical" evidence="7">
    <location>
        <begin position="146"/>
        <end position="169"/>
    </location>
</feature>
<proteinExistence type="predicted"/>
<dbReference type="Gene3D" id="3.30.565.10">
    <property type="entry name" value="Histidine kinase-like ATPase, C-terminal domain"/>
    <property type="match status" value="1"/>
</dbReference>
<comment type="caution">
    <text evidence="9">The sequence shown here is derived from an EMBL/GenBank/DDBJ whole genome shotgun (WGS) entry which is preliminary data.</text>
</comment>
<sequence>MSYQSDRLLFPILGIAASAVLVLLWLLRYNDFDGKRDFAIAFVAMLWWLLAGSREVTVQAVECKALWASISWPGLALVPVAWCFFVSTYLRGGPWIGERLRDVVMITVPLLAGALALTNPWHGLFYSPGSTLDPATGQVDYDHGPLFYLMVVVTYPFVFIALGTTLLAFKGAAPRIWPFLAMLVLVTLIPFIANAAYVFADFTVAGFDPTPLTFALALVVFSWLLANNRMMDKAALGRDVLYYTSSEPVLVADTNRRVVACNRAGRAVLFATPPAPGNEEGVLQAPVLDVIEGLSQTVSELKGGIVEIGNRIFEPRAVQVRGPIRRYDRILGWSISFIDITERERQAQALRKALAEAEAAIEAKDEFIAVASHELRTPMTSLRGGVDLLLSGVLGEFPETARQILELVRRNGDRLSELIEALLDLQAIENGALRHDPAPTDMRALMAEAVEEHRVIADAQGVRLELVPGPAQNVIHVDGLRLRQIIDNMLSNAVKFSEPGGRVRCYVDFAECGVRLSVEDEGIGIPAGAEEVVFGRFTQLDRGSTRKADGLGLGMNISRRLAQHMGGRLAYEPAPGGGTVFHLDLPAVPPQAA</sequence>
<evidence type="ECO:0000256" key="5">
    <source>
        <dbReference type="ARBA" id="ARBA00022777"/>
    </source>
</evidence>
<evidence type="ECO:0000256" key="6">
    <source>
        <dbReference type="ARBA" id="ARBA00023012"/>
    </source>
</evidence>
<keyword evidence="10" id="KW-1185">Reference proteome</keyword>
<dbReference type="Pfam" id="PF16927">
    <property type="entry name" value="HisKA_7TM"/>
    <property type="match status" value="1"/>
</dbReference>
<dbReference type="SUPFAM" id="SSF47384">
    <property type="entry name" value="Homodimeric domain of signal transducing histidine kinase"/>
    <property type="match status" value="1"/>
</dbReference>
<dbReference type="Proteomes" id="UP000649829">
    <property type="component" value="Unassembled WGS sequence"/>
</dbReference>
<keyword evidence="7" id="KW-0812">Transmembrane</keyword>
<dbReference type="InterPro" id="IPR031621">
    <property type="entry name" value="HisKA_7TM"/>
</dbReference>
<dbReference type="AlphaFoldDB" id="A0A917W8J4"/>
<dbReference type="SMART" id="SM00387">
    <property type="entry name" value="HATPase_c"/>
    <property type="match status" value="1"/>
</dbReference>
<organism evidence="9 10">
    <name type="scientific">Pseudooceanicola nanhaiensis</name>
    <dbReference type="NCBI Taxonomy" id="375761"/>
    <lineage>
        <taxon>Bacteria</taxon>
        <taxon>Pseudomonadati</taxon>
        <taxon>Pseudomonadota</taxon>
        <taxon>Alphaproteobacteria</taxon>
        <taxon>Rhodobacterales</taxon>
        <taxon>Paracoccaceae</taxon>
        <taxon>Pseudooceanicola</taxon>
    </lineage>
</organism>
<dbReference type="EC" id="2.7.13.3" evidence="2"/>
<accession>A0A917W8J4</accession>
<reference evidence="9" key="1">
    <citation type="journal article" date="2014" name="Int. J. Syst. Evol. Microbiol.">
        <title>Complete genome sequence of Corynebacterium casei LMG S-19264T (=DSM 44701T), isolated from a smear-ripened cheese.</title>
        <authorList>
            <consortium name="US DOE Joint Genome Institute (JGI-PGF)"/>
            <person name="Walter F."/>
            <person name="Albersmeier A."/>
            <person name="Kalinowski J."/>
            <person name="Ruckert C."/>
        </authorList>
    </citation>
    <scope>NUCLEOTIDE SEQUENCE</scope>
    <source>
        <strain evidence="9">CGMCC 1.6293</strain>
    </source>
</reference>
<reference evidence="9" key="2">
    <citation type="submission" date="2020-09" db="EMBL/GenBank/DDBJ databases">
        <authorList>
            <person name="Sun Q."/>
            <person name="Zhou Y."/>
        </authorList>
    </citation>
    <scope>NUCLEOTIDE SEQUENCE</scope>
    <source>
        <strain evidence="9">CGMCC 1.6293</strain>
    </source>
</reference>
<dbReference type="InterPro" id="IPR003661">
    <property type="entry name" value="HisK_dim/P_dom"/>
</dbReference>
<evidence type="ECO:0000256" key="7">
    <source>
        <dbReference type="SAM" id="Phobius"/>
    </source>
</evidence>
<feature type="transmembrane region" description="Helical" evidence="7">
    <location>
        <begin position="6"/>
        <end position="26"/>
    </location>
</feature>
<dbReference type="EMBL" id="BMLF01000001">
    <property type="protein sequence ID" value="GGL83241.1"/>
    <property type="molecule type" value="Genomic_DNA"/>
</dbReference>
<evidence type="ECO:0000256" key="3">
    <source>
        <dbReference type="ARBA" id="ARBA00022553"/>
    </source>
</evidence>
<comment type="catalytic activity">
    <reaction evidence="1">
        <text>ATP + protein L-histidine = ADP + protein N-phospho-L-histidine.</text>
        <dbReference type="EC" id="2.7.13.3"/>
    </reaction>
</comment>
<feature type="transmembrane region" description="Helical" evidence="7">
    <location>
        <begin position="66"/>
        <end position="90"/>
    </location>
</feature>
<feature type="transmembrane region" description="Helical" evidence="7">
    <location>
        <begin position="102"/>
        <end position="126"/>
    </location>
</feature>